<dbReference type="AlphaFoldDB" id="A0A9P8CH65"/>
<evidence type="ECO:0000313" key="2">
    <source>
        <dbReference type="EMBL" id="KAG9246959.1"/>
    </source>
</evidence>
<dbReference type="Pfam" id="PF10175">
    <property type="entry name" value="MPP6"/>
    <property type="match status" value="1"/>
</dbReference>
<feature type="compositionally biased region" description="Polar residues" evidence="1">
    <location>
        <begin position="124"/>
        <end position="134"/>
    </location>
</feature>
<dbReference type="OrthoDB" id="427960at2759"/>
<keyword evidence="3" id="KW-1185">Reference proteome</keyword>
<sequence length="297" mass="32782">MSSPHSRPASGTPKAMSSRLLTMKFMQRAAASTLSSPATQVEEEPAPKRRKKNPDRPCFNVDELANKRAVEKAIAEEEAKRQAALEKEGAAAGDTHWVLNFEDQKDVAVSKHLSLRVVSTRSASIEVGTPQQVKMTDEDDSSGERSVMIGRRSFGRFNKKLEKQMDPTLKSSSDESEEEGEKGSDGSDFSDGDNSVDEMIRATQKEAVVRAKKEQRVKQKATKAAGKRMSKERREKEVNLNGLVSLSGRAPSRPVLECYSCGGPHRRQDCHKQKRGPPEGDSGNNAKKPRHTRGMVH</sequence>
<feature type="region of interest" description="Disordered" evidence="1">
    <location>
        <begin position="1"/>
        <end position="59"/>
    </location>
</feature>
<feature type="compositionally biased region" description="Basic residues" evidence="1">
    <location>
        <begin position="218"/>
        <end position="231"/>
    </location>
</feature>
<dbReference type="EMBL" id="MU253787">
    <property type="protein sequence ID" value="KAG9246959.1"/>
    <property type="molecule type" value="Genomic_DNA"/>
</dbReference>
<protein>
    <submittedName>
        <fullName evidence="2">Uncharacterized protein</fullName>
    </submittedName>
</protein>
<feature type="region of interest" description="Disordered" evidence="1">
    <location>
        <begin position="124"/>
        <end position="297"/>
    </location>
</feature>
<accession>A0A9P8CH65</accession>
<reference evidence="2" key="1">
    <citation type="journal article" date="2021" name="IMA Fungus">
        <title>Genomic characterization of three marine fungi, including Emericellopsis atlantica sp. nov. with signatures of a generalist lifestyle and marine biomass degradation.</title>
        <authorList>
            <person name="Hagestad O.C."/>
            <person name="Hou L."/>
            <person name="Andersen J.H."/>
            <person name="Hansen E.H."/>
            <person name="Altermark B."/>
            <person name="Li C."/>
            <person name="Kuhnert E."/>
            <person name="Cox R.J."/>
            <person name="Crous P.W."/>
            <person name="Spatafora J.W."/>
            <person name="Lail K."/>
            <person name="Amirebrahimi M."/>
            <person name="Lipzen A."/>
            <person name="Pangilinan J."/>
            <person name="Andreopoulos W."/>
            <person name="Hayes R.D."/>
            <person name="Ng V."/>
            <person name="Grigoriev I.V."/>
            <person name="Jackson S.A."/>
            <person name="Sutton T.D.S."/>
            <person name="Dobson A.D.W."/>
            <person name="Rama T."/>
        </authorList>
    </citation>
    <scope>NUCLEOTIDE SEQUENCE</scope>
    <source>
        <strain evidence="2">TRa3180A</strain>
    </source>
</reference>
<proteinExistence type="predicted"/>
<comment type="caution">
    <text evidence="2">The sequence shown here is derived from an EMBL/GenBank/DDBJ whole genome shotgun (WGS) entry which is preliminary data.</text>
</comment>
<evidence type="ECO:0000313" key="3">
    <source>
        <dbReference type="Proteomes" id="UP000887226"/>
    </source>
</evidence>
<organism evidence="2 3">
    <name type="scientific">Calycina marina</name>
    <dbReference type="NCBI Taxonomy" id="1763456"/>
    <lineage>
        <taxon>Eukaryota</taxon>
        <taxon>Fungi</taxon>
        <taxon>Dikarya</taxon>
        <taxon>Ascomycota</taxon>
        <taxon>Pezizomycotina</taxon>
        <taxon>Leotiomycetes</taxon>
        <taxon>Helotiales</taxon>
        <taxon>Pezizellaceae</taxon>
        <taxon>Calycina</taxon>
    </lineage>
</organism>
<feature type="compositionally biased region" description="Basic residues" evidence="1">
    <location>
        <begin position="287"/>
        <end position="297"/>
    </location>
</feature>
<evidence type="ECO:0000256" key="1">
    <source>
        <dbReference type="SAM" id="MobiDB-lite"/>
    </source>
</evidence>
<feature type="compositionally biased region" description="Basic and acidic residues" evidence="1">
    <location>
        <begin position="198"/>
        <end position="217"/>
    </location>
</feature>
<gene>
    <name evidence="2" type="ORF">BJ878DRAFT_532895</name>
</gene>
<feature type="compositionally biased region" description="Polar residues" evidence="1">
    <location>
        <begin position="30"/>
        <end position="39"/>
    </location>
</feature>
<dbReference type="Proteomes" id="UP000887226">
    <property type="component" value="Unassembled WGS sequence"/>
</dbReference>
<name>A0A9P8CH65_9HELO</name>